<dbReference type="AlphaFoldDB" id="A0A7X1F5X7"/>
<dbReference type="Proteomes" id="UP000520156">
    <property type="component" value="Unassembled WGS sequence"/>
</dbReference>
<dbReference type="EMBL" id="JACLAU010000004">
    <property type="protein sequence ID" value="MBC2651002.1"/>
    <property type="molecule type" value="Genomic_DNA"/>
</dbReference>
<accession>A0A7X1F5X7</accession>
<gene>
    <name evidence="1" type="ORF">H7F49_04735</name>
</gene>
<reference evidence="1 2" key="1">
    <citation type="submission" date="2020-08" db="EMBL/GenBank/DDBJ databases">
        <title>The genome sequence of Novosphingobium flavum 4Y4.</title>
        <authorList>
            <person name="Liu Y."/>
        </authorList>
    </citation>
    <scope>NUCLEOTIDE SEQUENCE [LARGE SCALE GENOMIC DNA]</scope>
    <source>
        <strain evidence="1 2">4Y4</strain>
    </source>
</reference>
<protein>
    <recommendedName>
        <fullName evidence="3">Lipoprotein</fullName>
    </recommendedName>
</protein>
<dbReference type="PROSITE" id="PS51257">
    <property type="entry name" value="PROKAR_LIPOPROTEIN"/>
    <property type="match status" value="1"/>
</dbReference>
<comment type="caution">
    <text evidence="1">The sequence shown here is derived from an EMBL/GenBank/DDBJ whole genome shotgun (WGS) entry which is preliminary data.</text>
</comment>
<name>A0A7X1F5X7_9SPHN</name>
<dbReference type="RefSeq" id="WP_185682424.1">
    <property type="nucleotide sequence ID" value="NZ_JACLAU010000004.1"/>
</dbReference>
<evidence type="ECO:0008006" key="3">
    <source>
        <dbReference type="Google" id="ProtNLM"/>
    </source>
</evidence>
<evidence type="ECO:0000313" key="1">
    <source>
        <dbReference type="EMBL" id="MBC2651002.1"/>
    </source>
</evidence>
<keyword evidence="2" id="KW-1185">Reference proteome</keyword>
<sequence length="246" mass="26701">MIRSPAQTRWLIATATGATLLVAGCGEKAPPPRPLPPPPPPPVVVVIPPKPTPPNQASPDLTVPQTDATGLRVSVNRNITPAQTVWNLRSAYNVAALNCRAPEHAEIVPNYRAFLKAHDKGLAKANRTVDAEFKGKYGAGFIVPRERYMTEVYNHFALPPTMTEFCTAVLAVSRDGLTLKPAELEAFAQRSLPSIEVVFDDFYRRYDAYRTALADWYARYGQPAPTTAPSPGVMLPVTVPAASGSR</sequence>
<organism evidence="1 2">
    <name type="scientific">Novosphingobium aerophilum</name>
    <dbReference type="NCBI Taxonomy" id="2839843"/>
    <lineage>
        <taxon>Bacteria</taxon>
        <taxon>Pseudomonadati</taxon>
        <taxon>Pseudomonadota</taxon>
        <taxon>Alphaproteobacteria</taxon>
        <taxon>Sphingomonadales</taxon>
        <taxon>Sphingomonadaceae</taxon>
        <taxon>Novosphingobium</taxon>
    </lineage>
</organism>
<evidence type="ECO:0000313" key="2">
    <source>
        <dbReference type="Proteomes" id="UP000520156"/>
    </source>
</evidence>
<proteinExistence type="predicted"/>